<dbReference type="GeneID" id="9699454"/>
<dbReference type="PANTHER" id="PTHR18934:SF99">
    <property type="entry name" value="ATP-DEPENDENT RNA HELICASE DHX37-RELATED"/>
    <property type="match status" value="1"/>
</dbReference>
<reference evidence="11 12" key="2">
    <citation type="journal article" date="2012" name="Proc. Natl. Acad. Sci. U.S.A.">
        <title>Gain and loss of multiple functionally related, horizontally transferred genes in the reduced genomes of two microsporidian parasites.</title>
        <authorList>
            <person name="Pombert J.-F."/>
            <person name="Selman M."/>
            <person name="Burki F."/>
            <person name="Bardell F.T."/>
            <person name="Farinelli L."/>
            <person name="Solter L.F."/>
            <person name="Whitman D.W."/>
            <person name="Weiss L.M."/>
            <person name="Corradi N."/>
            <person name="Keeling P.J."/>
        </authorList>
    </citation>
    <scope>NUCLEOTIDE SEQUENCE [LARGE SCALE GENOMIC DNA]</scope>
    <source>
        <strain evidence="11 12">ATCC 50506</strain>
    </source>
</reference>
<dbReference type="HOGENOM" id="CLU_001832_5_11_1"/>
<dbReference type="GO" id="GO:0003723">
    <property type="term" value="F:RNA binding"/>
    <property type="evidence" value="ECO:0007669"/>
    <property type="project" value="TreeGrafter"/>
</dbReference>
<dbReference type="Gene3D" id="3.40.50.300">
    <property type="entry name" value="P-loop containing nucleotide triphosphate hydrolases"/>
    <property type="match status" value="2"/>
</dbReference>
<dbReference type="OrthoDB" id="10253254at2759"/>
<evidence type="ECO:0000256" key="1">
    <source>
        <dbReference type="ARBA" id="ARBA00008792"/>
    </source>
</evidence>
<dbReference type="InterPro" id="IPR002464">
    <property type="entry name" value="DNA/RNA_helicase_DEAH_CS"/>
</dbReference>
<evidence type="ECO:0000256" key="8">
    <source>
        <dbReference type="SAM" id="MobiDB-lite"/>
    </source>
</evidence>
<protein>
    <recommendedName>
        <fullName evidence="2">RNA helicase</fullName>
        <ecNumber evidence="2">3.6.4.13</ecNumber>
    </recommendedName>
</protein>
<keyword evidence="4" id="KW-0378">Hydrolase</keyword>
<keyword evidence="6" id="KW-0067">ATP-binding</keyword>
<dbReference type="InterPro" id="IPR027417">
    <property type="entry name" value="P-loop_NTPase"/>
</dbReference>
<dbReference type="PROSITE" id="PS51192">
    <property type="entry name" value="HELICASE_ATP_BIND_1"/>
    <property type="match status" value="1"/>
</dbReference>
<evidence type="ECO:0000256" key="7">
    <source>
        <dbReference type="ARBA" id="ARBA00047984"/>
    </source>
</evidence>
<keyword evidence="12" id="KW-1185">Reference proteome</keyword>
<dbReference type="Pfam" id="PF00271">
    <property type="entry name" value="Helicase_C"/>
    <property type="match status" value="1"/>
</dbReference>
<feature type="compositionally biased region" description="Basic and acidic residues" evidence="8">
    <location>
        <begin position="34"/>
        <end position="57"/>
    </location>
</feature>
<dbReference type="GO" id="GO:0005524">
    <property type="term" value="F:ATP binding"/>
    <property type="evidence" value="ECO:0007669"/>
    <property type="project" value="UniProtKB-KW"/>
</dbReference>
<feature type="domain" description="Helicase ATP-binding" evidence="9">
    <location>
        <begin position="189"/>
        <end position="353"/>
    </location>
</feature>
<dbReference type="Proteomes" id="UP000002313">
    <property type="component" value="Chromosome X"/>
</dbReference>
<dbReference type="FunFam" id="3.40.50.300:FF:000637">
    <property type="entry name" value="ATP-dependent RNA helicase DHX37/DHR1"/>
    <property type="match status" value="1"/>
</dbReference>
<dbReference type="GO" id="GO:0003724">
    <property type="term" value="F:RNA helicase activity"/>
    <property type="evidence" value="ECO:0007669"/>
    <property type="project" value="UniProtKB-EC"/>
</dbReference>
<dbReference type="KEGG" id="ein:Eint_100630"/>
<dbReference type="CDD" id="cd18791">
    <property type="entry name" value="SF2_C_RHA"/>
    <property type="match status" value="1"/>
</dbReference>
<dbReference type="SMART" id="SM00490">
    <property type="entry name" value="HELICc"/>
    <property type="match status" value="1"/>
</dbReference>
<keyword evidence="3" id="KW-0547">Nucleotide-binding</keyword>
<dbReference type="Pfam" id="PF00270">
    <property type="entry name" value="DEAD"/>
    <property type="match status" value="1"/>
</dbReference>
<dbReference type="InterPro" id="IPR007502">
    <property type="entry name" value="Helicase-assoc_dom"/>
</dbReference>
<feature type="region of interest" description="Disordered" evidence="8">
    <location>
        <begin position="34"/>
        <end position="80"/>
    </location>
</feature>
<dbReference type="EMBL" id="CP001951">
    <property type="protein sequence ID" value="ADM12389.1"/>
    <property type="molecule type" value="Genomic_DNA"/>
</dbReference>
<dbReference type="GO" id="GO:0000462">
    <property type="term" value="P:maturation of SSU-rRNA from tricistronic rRNA transcript (SSU-rRNA, 5.8S rRNA, LSU-rRNA)"/>
    <property type="evidence" value="ECO:0007669"/>
    <property type="project" value="TreeGrafter"/>
</dbReference>
<comment type="similarity">
    <text evidence="1">Belongs to the DEAD box helicase family. DEAH subfamily.</text>
</comment>
<dbReference type="Gene3D" id="1.20.120.1080">
    <property type="match status" value="1"/>
</dbReference>
<dbReference type="RefSeq" id="XP_003073749.1">
    <property type="nucleotide sequence ID" value="XM_003073703.1"/>
</dbReference>
<feature type="compositionally biased region" description="Low complexity" evidence="8">
    <location>
        <begin position="61"/>
        <end position="74"/>
    </location>
</feature>
<dbReference type="AlphaFoldDB" id="E0S9K4"/>
<dbReference type="PANTHER" id="PTHR18934">
    <property type="entry name" value="ATP-DEPENDENT RNA HELICASE"/>
    <property type="match status" value="1"/>
</dbReference>
<dbReference type="PROSITE" id="PS51194">
    <property type="entry name" value="HELICASE_CTER"/>
    <property type="match status" value="1"/>
</dbReference>
<evidence type="ECO:0000256" key="4">
    <source>
        <dbReference type="ARBA" id="ARBA00022801"/>
    </source>
</evidence>
<dbReference type="SMART" id="SM00487">
    <property type="entry name" value="DEXDc"/>
    <property type="match status" value="1"/>
</dbReference>
<feature type="region of interest" description="Disordered" evidence="8">
    <location>
        <begin position="122"/>
        <end position="143"/>
    </location>
</feature>
<dbReference type="EC" id="3.6.4.13" evidence="2"/>
<dbReference type="InterPro" id="IPR001650">
    <property type="entry name" value="Helicase_C-like"/>
</dbReference>
<evidence type="ECO:0000259" key="10">
    <source>
        <dbReference type="PROSITE" id="PS51194"/>
    </source>
</evidence>
<proteinExistence type="inferred from homology"/>
<dbReference type="SUPFAM" id="SSF52540">
    <property type="entry name" value="P-loop containing nucleoside triphosphate hydrolases"/>
    <property type="match status" value="1"/>
</dbReference>
<dbReference type="Pfam" id="PF04408">
    <property type="entry name" value="WHD_HA2"/>
    <property type="match status" value="1"/>
</dbReference>
<feature type="domain" description="Helicase C-terminal" evidence="10">
    <location>
        <begin position="399"/>
        <end position="564"/>
    </location>
</feature>
<comment type="catalytic activity">
    <reaction evidence="7">
        <text>ATP + H2O = ADP + phosphate + H(+)</text>
        <dbReference type="Rhea" id="RHEA:13065"/>
        <dbReference type="ChEBI" id="CHEBI:15377"/>
        <dbReference type="ChEBI" id="CHEBI:15378"/>
        <dbReference type="ChEBI" id="CHEBI:30616"/>
        <dbReference type="ChEBI" id="CHEBI:43474"/>
        <dbReference type="ChEBI" id="CHEBI:456216"/>
        <dbReference type="EC" id="3.6.4.13"/>
    </reaction>
</comment>
<dbReference type="VEuPathDB" id="MicrosporidiaDB:Eint_100630"/>
<dbReference type="GO" id="GO:0016787">
    <property type="term" value="F:hydrolase activity"/>
    <property type="evidence" value="ECO:0007669"/>
    <property type="project" value="UniProtKB-KW"/>
</dbReference>
<dbReference type="GO" id="GO:1990904">
    <property type="term" value="C:ribonucleoprotein complex"/>
    <property type="evidence" value="ECO:0007669"/>
    <property type="project" value="UniProtKB-ARBA"/>
</dbReference>
<gene>
    <name evidence="11" type="ORF">Eint_100630</name>
</gene>
<dbReference type="InterPro" id="IPR011545">
    <property type="entry name" value="DEAD/DEAH_box_helicase_dom"/>
</dbReference>
<evidence type="ECO:0000259" key="9">
    <source>
        <dbReference type="PROSITE" id="PS51192"/>
    </source>
</evidence>
<dbReference type="PROSITE" id="PS00690">
    <property type="entry name" value="DEAH_ATP_HELICASE"/>
    <property type="match status" value="1"/>
</dbReference>
<evidence type="ECO:0000313" key="12">
    <source>
        <dbReference type="Proteomes" id="UP000002313"/>
    </source>
</evidence>
<evidence type="ECO:0000256" key="5">
    <source>
        <dbReference type="ARBA" id="ARBA00022806"/>
    </source>
</evidence>
<evidence type="ECO:0000256" key="2">
    <source>
        <dbReference type="ARBA" id="ARBA00012552"/>
    </source>
</evidence>
<keyword evidence="5" id="KW-0347">Helicase</keyword>
<organism evidence="11 12">
    <name type="scientific">Encephalitozoon intestinalis (strain ATCC 50506)</name>
    <name type="common">Microsporidian parasite</name>
    <name type="synonym">Septata intestinalis</name>
    <dbReference type="NCBI Taxonomy" id="876142"/>
    <lineage>
        <taxon>Eukaryota</taxon>
        <taxon>Fungi</taxon>
        <taxon>Fungi incertae sedis</taxon>
        <taxon>Microsporidia</taxon>
        <taxon>Unikaryonidae</taxon>
        <taxon>Encephalitozoon</taxon>
    </lineage>
</organism>
<dbReference type="InterPro" id="IPR048333">
    <property type="entry name" value="HA2_WH"/>
</dbReference>
<name>E0S9K4_ENCIT</name>
<dbReference type="GO" id="GO:0005730">
    <property type="term" value="C:nucleolus"/>
    <property type="evidence" value="ECO:0007669"/>
    <property type="project" value="TreeGrafter"/>
</dbReference>
<evidence type="ECO:0000313" key="11">
    <source>
        <dbReference type="EMBL" id="ADM12389.1"/>
    </source>
</evidence>
<accession>E0S9K4</accession>
<sequence length="794" mass="89356">MSGKKERLLKKYLEKKKRQRNRDELYAQIAALCRPEEDRKEQEKSEKRKLEEVRSDSEDISLSVSEDSPSSSENEVGHSLQTKAMDVGCETMKDSNEEEAMDMYLWDTHARNIQEEAKNAMVFSEDKESSECEDGTGDSVSEDRNTYISEETGKDVSKEYETKTLENRREDIEEYRKTLPIYYEKAEIIFTVRNSSIVFITGATGCGKTTQIPQFLYEGGLGTYGMIGVTQPRRISAVSISGRINEEANEDICGYKIRYESSVTSETKIKVMTDGVLLREIQEDFLLSKYSVIIIDEVHERSTNIDLLVSMIPRIMKIRKERGNELKLVLMSATGDVDEFKAFLGDITVFRCPEKGFQVNTFYEERTEMDYLNAAYERIRKIILSGSDSGKRRKMNGERSDVIGSAVSNDKSASILVFLSSKQEIYQLKSRLEGSGMDLTALPLHSSLSRAEQELVFKKTPNRKVILATNVAETSITIPDIVFVVDSGKVKNRMVDSEGITRYSVDFITKSSATQRMGRAGRTGPGICYRLYSGKAYEKFFECMEPQILREPLDGVVLGLLSLGIGNVYGFPFLSRPEKKSIASATMRLQALGAIDGNLRLTELGKKMSMYPVEPRLARLLCAQGFEDIFTEILVLVSLISLGIEVRRNHSNGKYFEGSKSDLLVLLGIYNDFLKSRNRKSFCTEMGLGYTTAVEAMKMITHLAKITGGTVDKVGSLNLTPDTCSRIRNIIYRGFADHLAMPLSGTHFFQKEEVSPSRDSVSVESGDFVVFGSLVSSKGKLYMKNITIVEESWF</sequence>
<evidence type="ECO:0000256" key="6">
    <source>
        <dbReference type="ARBA" id="ARBA00022840"/>
    </source>
</evidence>
<reference evidence="11 12" key="1">
    <citation type="journal article" date="2010" name="Nat. Commun.">
        <title>The complete sequence of the smallest known nuclear genome from the microsporidian Encephalitozoon intestinalis.</title>
        <authorList>
            <person name="Corradi N."/>
            <person name="Pombert J.-F."/>
            <person name="Farinelli L."/>
            <person name="Didier E.S."/>
            <person name="Keeling P.J."/>
        </authorList>
    </citation>
    <scope>NUCLEOTIDE SEQUENCE [LARGE SCALE GENOMIC DNA]</scope>
    <source>
        <strain evidence="11 12">ATCC 50506</strain>
    </source>
</reference>
<dbReference type="SMART" id="SM00847">
    <property type="entry name" value="HA2"/>
    <property type="match status" value="1"/>
</dbReference>
<evidence type="ECO:0000256" key="3">
    <source>
        <dbReference type="ARBA" id="ARBA00022741"/>
    </source>
</evidence>
<dbReference type="InterPro" id="IPR014001">
    <property type="entry name" value="Helicase_ATP-bd"/>
</dbReference>